<dbReference type="Pfam" id="PF14765">
    <property type="entry name" value="PS-DH"/>
    <property type="match status" value="2"/>
</dbReference>
<comment type="caution">
    <text evidence="11">The sequence shown here is derived from an EMBL/GenBank/DDBJ whole genome shotgun (WGS) entry which is preliminary data.</text>
</comment>
<dbReference type="CDD" id="cd08956">
    <property type="entry name" value="KR_3_FAS_SDR_x"/>
    <property type="match status" value="2"/>
</dbReference>
<dbReference type="GO" id="GO:0031177">
    <property type="term" value="F:phosphopantetheine binding"/>
    <property type="evidence" value="ECO:0007669"/>
    <property type="project" value="InterPro"/>
</dbReference>
<dbReference type="SUPFAM" id="SSF52151">
    <property type="entry name" value="FabD/lysophospholipase-like"/>
    <property type="match status" value="1"/>
</dbReference>
<dbReference type="Gene3D" id="3.10.129.110">
    <property type="entry name" value="Polyketide synthase dehydratase"/>
    <property type="match status" value="2"/>
</dbReference>
<dbReference type="FunFam" id="3.40.47.10:FF:000019">
    <property type="entry name" value="Polyketide synthase type I"/>
    <property type="match status" value="1"/>
</dbReference>
<proteinExistence type="predicted"/>
<gene>
    <name evidence="11" type="ORF">B5D80_17130</name>
</gene>
<feature type="non-terminal residue" evidence="11">
    <location>
        <position position="1"/>
    </location>
</feature>
<keyword evidence="5" id="KW-0012">Acyltransferase</keyword>
<accession>A0A246RK96</accession>
<dbReference type="SMART" id="SM00825">
    <property type="entry name" value="PKS_KS"/>
    <property type="match status" value="1"/>
</dbReference>
<keyword evidence="2" id="KW-0597">Phosphoprotein</keyword>
<dbReference type="InterPro" id="IPR055123">
    <property type="entry name" value="SpnB-like_Rossmann"/>
</dbReference>
<evidence type="ECO:0000256" key="4">
    <source>
        <dbReference type="ARBA" id="ARBA00023268"/>
    </source>
</evidence>
<dbReference type="SMART" id="SM01294">
    <property type="entry name" value="PKS_PP_betabranch"/>
    <property type="match status" value="2"/>
</dbReference>
<evidence type="ECO:0000256" key="5">
    <source>
        <dbReference type="ARBA" id="ARBA00023315"/>
    </source>
</evidence>
<keyword evidence="4" id="KW-0511">Multifunctional enzyme</keyword>
<dbReference type="PROSITE" id="PS52004">
    <property type="entry name" value="KS3_2"/>
    <property type="match status" value="1"/>
</dbReference>
<dbReference type="SMART" id="SM00823">
    <property type="entry name" value="PKS_PP"/>
    <property type="match status" value="2"/>
</dbReference>
<dbReference type="PANTHER" id="PTHR43775">
    <property type="entry name" value="FATTY ACID SYNTHASE"/>
    <property type="match status" value="1"/>
</dbReference>
<dbReference type="InterPro" id="IPR032821">
    <property type="entry name" value="PKS_assoc"/>
</dbReference>
<evidence type="ECO:0000256" key="3">
    <source>
        <dbReference type="ARBA" id="ARBA00022679"/>
    </source>
</evidence>
<feature type="region of interest" description="N-terminal hotdog fold" evidence="6">
    <location>
        <begin position="1666"/>
        <end position="1781"/>
    </location>
</feature>
<dbReference type="Pfam" id="PF22953">
    <property type="entry name" value="SpnB_Rossmann"/>
    <property type="match status" value="2"/>
</dbReference>
<feature type="active site" description="Proton donor; for dehydratase activity" evidence="6">
    <location>
        <position position="1847"/>
    </location>
</feature>
<dbReference type="PROSITE" id="PS00012">
    <property type="entry name" value="PHOSPHOPANTETHEINE"/>
    <property type="match status" value="2"/>
</dbReference>
<dbReference type="InterPro" id="IPR014031">
    <property type="entry name" value="Ketoacyl_synth_C"/>
</dbReference>
<dbReference type="InterPro" id="IPR016036">
    <property type="entry name" value="Malonyl_transacylase_ACP-bd"/>
</dbReference>
<dbReference type="InterPro" id="IPR018201">
    <property type="entry name" value="Ketoacyl_synth_AS"/>
</dbReference>
<feature type="active site" description="Proton acceptor; for dehydratase activity" evidence="6">
    <location>
        <position position="1697"/>
    </location>
</feature>
<dbReference type="InterPro" id="IPR036736">
    <property type="entry name" value="ACP-like_sf"/>
</dbReference>
<dbReference type="PANTHER" id="PTHR43775:SF51">
    <property type="entry name" value="INACTIVE PHENOLPHTHIOCEROL SYNTHESIS POLYKETIDE SYNTHASE TYPE I PKS1-RELATED"/>
    <property type="match status" value="1"/>
</dbReference>
<feature type="domain" description="PKS/mFAS DH" evidence="10">
    <location>
        <begin position="67"/>
        <end position="328"/>
    </location>
</feature>
<evidence type="ECO:0000256" key="6">
    <source>
        <dbReference type="PROSITE-ProRule" id="PRU01363"/>
    </source>
</evidence>
<feature type="region of interest" description="Disordered" evidence="7">
    <location>
        <begin position="786"/>
        <end position="806"/>
    </location>
</feature>
<dbReference type="CDD" id="cd00833">
    <property type="entry name" value="PKS"/>
    <property type="match status" value="1"/>
</dbReference>
<feature type="region of interest" description="N-terminal hotdog fold" evidence="6">
    <location>
        <begin position="67"/>
        <end position="184"/>
    </location>
</feature>
<dbReference type="Gene3D" id="3.30.70.3290">
    <property type="match status" value="2"/>
</dbReference>
<dbReference type="Pfam" id="PF16197">
    <property type="entry name" value="KAsynt_C_assoc"/>
    <property type="match status" value="1"/>
</dbReference>
<dbReference type="InterPro" id="IPR014043">
    <property type="entry name" value="Acyl_transferase_dom"/>
</dbReference>
<dbReference type="InterPro" id="IPR016035">
    <property type="entry name" value="Acyl_Trfase/lysoPLipase"/>
</dbReference>
<dbReference type="Gene3D" id="3.40.47.10">
    <property type="match status" value="1"/>
</dbReference>
<feature type="active site" description="Proton donor; for dehydratase activity" evidence="6">
    <location>
        <position position="253"/>
    </location>
</feature>
<dbReference type="PROSITE" id="PS00606">
    <property type="entry name" value="KS3_1"/>
    <property type="match status" value="1"/>
</dbReference>
<evidence type="ECO:0008006" key="13">
    <source>
        <dbReference type="Google" id="ProtNLM"/>
    </source>
</evidence>
<evidence type="ECO:0000313" key="12">
    <source>
        <dbReference type="Proteomes" id="UP000197174"/>
    </source>
</evidence>
<dbReference type="InterPro" id="IPR020807">
    <property type="entry name" value="PKS_DH"/>
</dbReference>
<dbReference type="Pfam" id="PF08659">
    <property type="entry name" value="KR"/>
    <property type="match status" value="2"/>
</dbReference>
<dbReference type="Pfam" id="PF00109">
    <property type="entry name" value="ketoacyl-synt"/>
    <property type="match status" value="1"/>
</dbReference>
<sequence>PLLHPHKPENHTLMQAIGTAYALGSDVDWRTVVPDGVAVDLPTYAFQRKRYWLDGPPVADGQPDGGHPLLPVAVELADGGVVLTGTVAGSTPPWLAGHEIADRVLLPGAALVEAAAHAAARFGLGVGELTLTAPVPVDTPVRLRLTVGPVGDDDTRRVVIHGAPDGTGWTEYASGHLAAVPEQPAAQGAWPPPDAEPVDVTDGYDRLAEGGYRYTGPFRGLRRLWRRGDDLFAEVRPDRLPSGGFGLHPALLDAALHPLALDAVDADEVRVPFDWRSVRLTGAGAGGLRVGLTRRGDTWALDLADETGRPVASVGAVRLRGVGTTPTTVYEPGWEPVTTDAEWTGRYRVAAPEHSGVGADEAHAAARWALRVVQDHDGDEPLLIRTTDDPAGAAAAGLIRTAQTENPGRFVLLTSDEEPAPEVIRRALASGESELAVRDGGLVAARLVRVPVVPASLSLPEDGTVLVTGGTGALGALVARHLVTRHGARRLLLTSRRGPAAEGADVLVAELAAAGAQVDVVACDVADRAAVAALLGGVPAAHPLSAVIHTAGVLDDGALAALTTDRLARVLRPKVDAAWHLHELTRDQPLTAFVLFSSITGTTGTAGQANYAAANAYLDALARHRRTLGLPAVSLAWGLWAEAGMATGLDTTGLARLARAGITPLSTTDGLALFDACLAADRAVLAPARLDLAGTRLGRRRTGPAPQADRAGVRELVRAQVADVLGHADPGAVRADVAFTALGFDSLTAVELRNRLAERTGLRLSNTVVFDHPSVDALAAHLSASLAGPSPEPAGSRPADPPAPVDDDPIVIVAMACRYPGGVTDPEGLWTLVADGVDAISEFPTDRGWGDIHDPDPDRAGHSYTRHGGFLHDAGAFDAELFGLSPREALTTDPQQRLLLETAWEAFERAGIPPKSLRGSRTGVFAGVMYNDYGARLHQAGTPTPGYEGYLVSGSAGSVASGRIAYTFGLEGPAVTVDTACSSSLVALHLAAQALRTGECDLALAGGVTVMASPATFIEFSRQRGLASDGRCKPFAAASDGTAWAEGVGLLLVERLSDARRHHHRVLATLRGSAINQDGASNGLTAPNGPAQERVIRSALDAAGLRPADVDLIEAHGTGTRLGDPIEAQALLNTYGRHHTPDEPAWLGSLKSNIGHTQAAAGVGGIIKVVQAIRHGLLPPTLHVDEPTPQVDWTTGNIQLLTETRPWPTTGQPRRAAVSSFGISGTNAHVILEQGDPTPAPATTPTTDVVPWLLSADSPAALTAQGRRLACVDARPVDIGWSLAAGRSLLTCRAAVVGRDLDELRDGLTRLTPTDPVDGPTAFVFTGQGSQRADMGQGLAARFPVFAEDLAEVGAALAGHLDRPLAEVLVDGDLLDRTEYAQPAIFAVEVALCRLLAHYGVVPDLLVGHSVGELAAAHVAGVLDLADAATLVAARGRLMGALPEGGAMVSVRAGEDEVRALLTPGAEIAAVNAADAVVVSGDTDAVRAVADALRDAGRRVTRLRVSHAFHSARMDPILAEFGAVAASLRYREPTTPITTLLPGSPTDPQYWVRHLREAVRFADGVRSLTEQGVRRFVEVGADAALTPAIAAGAVPVLRRDRDEEVAFVTALAALGNTGVPVDWATFFGELDARRVDLPTYPFQHQRYWLAPPPAGVPATGRGVADHPLLDAAVELPDGGVLCTGRVGRDTAGWVADHVLRGETVLPGTALLGLAGHAGGHLGLPTVEQLTLHTPLVLPADGAVELRVTVDGAGAVTVHGKPPGGGWTRHASGTLSNRELPPEAVGDWPPATAEPVRVDYARLADAGYGYGPDCRLLGAVWRTGDEWYAEVGPVAPDHRFGLHPALLDAALHPLALDLLDDDQTRVPYVWSSVVVHAGGVGELRARVRRTGAETAALTLTDAADRPVASAQLTVRAVPRDLADLYGVRFAPVAGGTGGSAFVTIGRDVGLPRHAELPAPPDVVARTHERTVAVAGLLRRWLADGPPDTPLVVVTDQSADPADGALWGLVRVAQTEHPGRFVLLDTDGTAESTARVAAAVATGESQLVLREGRIGVPRLARTPAPPPRPRFDPDATVLVTGAGGALGGLVARRLVTRHGVRRLILLSRRGDAGTLPAELAELGATAQVVACDAADRDALARVLDAVPAAHPLTAVVHAAGVVADGVLAALTPQRFAEVLRPKVDAAWHLHELTRDRDLTAFVLFSSIAGVIGNAGQANYAAANTALDALAAHRRASGLPAVSLAWGLWDEVGMGATLDEAQRARIARTGVVPLPVQRGLALFDAALGTDQALLVPAALRPELATGPAPVLADLVRPVAPDPATPRWPGRLAGRDPAEQHRLLLDLVRTTIAEVLGHRDGAVIGADRGLMELGFDSLTGVELANRLGAVTGLHPPSTLVFDHPTPAALARYLRAELVGEKPVDGTVDEAAPPGLDQVSDEELFALIDTELEER</sequence>
<dbReference type="PROSITE" id="PS52019">
    <property type="entry name" value="PKS_MFAS_DH"/>
    <property type="match status" value="2"/>
</dbReference>
<evidence type="ECO:0000313" key="11">
    <source>
        <dbReference type="EMBL" id="OWV05799.1"/>
    </source>
</evidence>
<feature type="domain" description="Carrier" evidence="8">
    <location>
        <begin position="711"/>
        <end position="786"/>
    </location>
</feature>
<organism evidence="11 12">
    <name type="scientific">Micromonospora wenchangensis</name>
    <dbReference type="NCBI Taxonomy" id="1185415"/>
    <lineage>
        <taxon>Bacteria</taxon>
        <taxon>Bacillati</taxon>
        <taxon>Actinomycetota</taxon>
        <taxon>Actinomycetes</taxon>
        <taxon>Micromonosporales</taxon>
        <taxon>Micromonosporaceae</taxon>
        <taxon>Micromonospora</taxon>
    </lineage>
</organism>
<dbReference type="GO" id="GO:0006633">
    <property type="term" value="P:fatty acid biosynthetic process"/>
    <property type="evidence" value="ECO:0007669"/>
    <property type="project" value="InterPro"/>
</dbReference>
<dbReference type="Pfam" id="PF02801">
    <property type="entry name" value="Ketoacyl-synt_C"/>
    <property type="match status" value="1"/>
</dbReference>
<evidence type="ECO:0000259" key="8">
    <source>
        <dbReference type="PROSITE" id="PS50075"/>
    </source>
</evidence>
<evidence type="ECO:0000256" key="2">
    <source>
        <dbReference type="ARBA" id="ARBA00022553"/>
    </source>
</evidence>
<dbReference type="InterPro" id="IPR049551">
    <property type="entry name" value="PKS_DH_C"/>
</dbReference>
<dbReference type="SUPFAM" id="SSF51735">
    <property type="entry name" value="NAD(P)-binding Rossmann-fold domains"/>
    <property type="match status" value="4"/>
</dbReference>
<dbReference type="SMART" id="SM00822">
    <property type="entry name" value="PKS_KR"/>
    <property type="match status" value="2"/>
</dbReference>
<protein>
    <recommendedName>
        <fullName evidence="13">Beta-ketoacyl synthase</fullName>
    </recommendedName>
</protein>
<dbReference type="Proteomes" id="UP000197174">
    <property type="component" value="Unassembled WGS sequence"/>
</dbReference>
<dbReference type="InterPro" id="IPR050091">
    <property type="entry name" value="PKS_NRPS_Biosynth_Enz"/>
</dbReference>
<evidence type="ECO:0000259" key="10">
    <source>
        <dbReference type="PROSITE" id="PS52019"/>
    </source>
</evidence>
<evidence type="ECO:0000259" key="9">
    <source>
        <dbReference type="PROSITE" id="PS52004"/>
    </source>
</evidence>
<dbReference type="InterPro" id="IPR057326">
    <property type="entry name" value="KR_dom"/>
</dbReference>
<keyword evidence="3" id="KW-0808">Transferase</keyword>
<dbReference type="InterPro" id="IPR042104">
    <property type="entry name" value="PKS_dehydratase_sf"/>
</dbReference>
<dbReference type="EMBL" id="MZMV01000027">
    <property type="protein sequence ID" value="OWV05799.1"/>
    <property type="molecule type" value="Genomic_DNA"/>
</dbReference>
<dbReference type="Gene3D" id="3.40.366.10">
    <property type="entry name" value="Malonyl-Coenzyme A Acyl Carrier Protein, domain 2"/>
    <property type="match status" value="1"/>
</dbReference>
<dbReference type="Pfam" id="PF00550">
    <property type="entry name" value="PP-binding"/>
    <property type="match status" value="2"/>
</dbReference>
<dbReference type="Gene3D" id="3.40.50.720">
    <property type="entry name" value="NAD(P)-binding Rossmann-like Domain"/>
    <property type="match status" value="2"/>
</dbReference>
<reference evidence="11 12" key="1">
    <citation type="submission" date="2017-03" db="EMBL/GenBank/DDBJ databases">
        <title>Whole genome sequence of Micromonospora wenchangensis, isolated from mangrove soil.</title>
        <authorList>
            <person name="Yang H."/>
        </authorList>
    </citation>
    <scope>NUCLEOTIDE SEQUENCE [LARGE SCALE GENOMIC DNA]</scope>
    <source>
        <strain evidence="11 12">CCTCC AA 2012002</strain>
    </source>
</reference>
<dbReference type="InterPro" id="IPR036291">
    <property type="entry name" value="NAD(P)-bd_dom_sf"/>
</dbReference>
<dbReference type="InterPro" id="IPR020841">
    <property type="entry name" value="PKS_Beta-ketoAc_synthase_dom"/>
</dbReference>
<dbReference type="PROSITE" id="PS50075">
    <property type="entry name" value="CARRIER"/>
    <property type="match status" value="2"/>
</dbReference>
<dbReference type="Pfam" id="PF00698">
    <property type="entry name" value="Acyl_transf_1"/>
    <property type="match status" value="1"/>
</dbReference>
<feature type="active site" description="Proton acceptor; for dehydratase activity" evidence="6">
    <location>
        <position position="98"/>
    </location>
</feature>
<dbReference type="FunFam" id="1.10.1200.10:FF:000007">
    <property type="entry name" value="Probable polyketide synthase pks17"/>
    <property type="match status" value="2"/>
</dbReference>
<dbReference type="SUPFAM" id="SSF47336">
    <property type="entry name" value="ACP-like"/>
    <property type="match status" value="2"/>
</dbReference>
<dbReference type="InterPro" id="IPR049552">
    <property type="entry name" value="PKS_DH_N"/>
</dbReference>
<evidence type="ECO:0000256" key="7">
    <source>
        <dbReference type="SAM" id="MobiDB-lite"/>
    </source>
</evidence>
<dbReference type="SUPFAM" id="SSF53901">
    <property type="entry name" value="Thiolase-like"/>
    <property type="match status" value="1"/>
</dbReference>
<dbReference type="SMART" id="SM00826">
    <property type="entry name" value="PKS_DH"/>
    <property type="match status" value="2"/>
</dbReference>
<keyword evidence="1" id="KW-0596">Phosphopantetheine</keyword>
<name>A0A246RK96_9ACTN</name>
<dbReference type="InterPro" id="IPR001227">
    <property type="entry name" value="Ac_transferase_dom_sf"/>
</dbReference>
<feature type="domain" description="Carrier" evidence="8">
    <location>
        <begin position="2338"/>
        <end position="2413"/>
    </location>
</feature>
<feature type="domain" description="PKS/mFAS DH" evidence="10">
    <location>
        <begin position="1666"/>
        <end position="1937"/>
    </location>
</feature>
<dbReference type="InterPro" id="IPR014030">
    <property type="entry name" value="Ketoacyl_synth_N"/>
</dbReference>
<dbReference type="InterPro" id="IPR016039">
    <property type="entry name" value="Thiolase-like"/>
</dbReference>
<keyword evidence="12" id="KW-1185">Reference proteome</keyword>
<evidence type="ECO:0000256" key="1">
    <source>
        <dbReference type="ARBA" id="ARBA00022450"/>
    </source>
</evidence>
<dbReference type="InterPro" id="IPR049900">
    <property type="entry name" value="PKS_mFAS_DH"/>
</dbReference>
<feature type="region of interest" description="C-terminal hotdog fold" evidence="6">
    <location>
        <begin position="1792"/>
        <end position="1937"/>
    </location>
</feature>
<dbReference type="GO" id="GO:0004312">
    <property type="term" value="F:fatty acid synthase activity"/>
    <property type="evidence" value="ECO:0007669"/>
    <property type="project" value="TreeGrafter"/>
</dbReference>
<dbReference type="SUPFAM" id="SSF55048">
    <property type="entry name" value="Probable ACP-binding domain of malonyl-CoA ACP transacylase"/>
    <property type="match status" value="1"/>
</dbReference>
<dbReference type="InterPro" id="IPR009081">
    <property type="entry name" value="PP-bd_ACP"/>
</dbReference>
<dbReference type="InterPro" id="IPR013968">
    <property type="entry name" value="PKS_KR"/>
</dbReference>
<dbReference type="SMART" id="SM00827">
    <property type="entry name" value="PKS_AT"/>
    <property type="match status" value="1"/>
</dbReference>
<dbReference type="InterPro" id="IPR006162">
    <property type="entry name" value="Ppantetheine_attach_site"/>
</dbReference>
<dbReference type="InterPro" id="IPR020806">
    <property type="entry name" value="PKS_PP-bd"/>
</dbReference>
<feature type="domain" description="Ketosynthase family 3 (KS3)" evidence="9">
    <location>
        <begin position="807"/>
        <end position="1234"/>
    </location>
</feature>
<dbReference type="GO" id="GO:0004315">
    <property type="term" value="F:3-oxoacyl-[acyl-carrier-protein] synthase activity"/>
    <property type="evidence" value="ECO:0007669"/>
    <property type="project" value="InterPro"/>
</dbReference>
<dbReference type="Pfam" id="PF21089">
    <property type="entry name" value="PKS_DH_N"/>
    <property type="match status" value="2"/>
</dbReference>
<dbReference type="Gene3D" id="1.10.1200.10">
    <property type="entry name" value="ACP-like"/>
    <property type="match status" value="2"/>
</dbReference>
<feature type="region of interest" description="C-terminal hotdog fold" evidence="6">
    <location>
        <begin position="195"/>
        <end position="328"/>
    </location>
</feature>